<dbReference type="EMBL" id="CAJOBA010004536">
    <property type="protein sequence ID" value="CAF3715903.1"/>
    <property type="molecule type" value="Genomic_DNA"/>
</dbReference>
<dbReference type="Proteomes" id="UP000681722">
    <property type="component" value="Unassembled WGS sequence"/>
</dbReference>
<evidence type="ECO:0000313" key="2">
    <source>
        <dbReference type="EMBL" id="CAF1319060.1"/>
    </source>
</evidence>
<evidence type="ECO:0000313" key="4">
    <source>
        <dbReference type="EMBL" id="CAF4163129.1"/>
    </source>
</evidence>
<dbReference type="Proteomes" id="UP000663829">
    <property type="component" value="Unassembled WGS sequence"/>
</dbReference>
<proteinExistence type="predicted"/>
<sequence length="134" mass="14880">MQTTSQKHPTKLDGQSASAYATVADGAHVHNSVKMNQLMAKLGSTHSQIDDYSRKRIEQISEEVAASIAEIIAETQFQQLALLQDANVRSAESELEYILKLQSYVKELDGAKALNLLTLEKDLNTLAKWLLLPR</sequence>
<name>A0A815EZR9_9BILA</name>
<dbReference type="EMBL" id="CAJNOK010004532">
    <property type="protein sequence ID" value="CAF0940783.1"/>
    <property type="molecule type" value="Genomic_DNA"/>
</dbReference>
<accession>A0A815EZR9</accession>
<dbReference type="AlphaFoldDB" id="A0A815EZR9"/>
<gene>
    <name evidence="2" type="ORF">GPM918_LOCUS29382</name>
    <name evidence="1" type="ORF">OVA965_LOCUS11627</name>
    <name evidence="4" type="ORF">SRO942_LOCUS29955</name>
    <name evidence="3" type="ORF">TMI583_LOCUS11630</name>
</gene>
<organism evidence="2 5">
    <name type="scientific">Didymodactylos carnosus</name>
    <dbReference type="NCBI Taxonomy" id="1234261"/>
    <lineage>
        <taxon>Eukaryota</taxon>
        <taxon>Metazoa</taxon>
        <taxon>Spiralia</taxon>
        <taxon>Gnathifera</taxon>
        <taxon>Rotifera</taxon>
        <taxon>Eurotatoria</taxon>
        <taxon>Bdelloidea</taxon>
        <taxon>Philodinida</taxon>
        <taxon>Philodinidae</taxon>
        <taxon>Didymodactylos</taxon>
    </lineage>
</organism>
<dbReference type="Proteomes" id="UP000677228">
    <property type="component" value="Unassembled WGS sequence"/>
</dbReference>
<evidence type="ECO:0000313" key="1">
    <source>
        <dbReference type="EMBL" id="CAF0940783.1"/>
    </source>
</evidence>
<dbReference type="EMBL" id="CAJNOQ010013312">
    <property type="protein sequence ID" value="CAF1319060.1"/>
    <property type="molecule type" value="Genomic_DNA"/>
</dbReference>
<comment type="caution">
    <text evidence="2">The sequence shown here is derived from an EMBL/GenBank/DDBJ whole genome shotgun (WGS) entry which is preliminary data.</text>
</comment>
<evidence type="ECO:0000313" key="3">
    <source>
        <dbReference type="EMBL" id="CAF3715903.1"/>
    </source>
</evidence>
<keyword evidence="5" id="KW-1185">Reference proteome</keyword>
<dbReference type="EMBL" id="CAJOBC010046641">
    <property type="protein sequence ID" value="CAF4163129.1"/>
    <property type="molecule type" value="Genomic_DNA"/>
</dbReference>
<reference evidence="2" key="1">
    <citation type="submission" date="2021-02" db="EMBL/GenBank/DDBJ databases">
        <authorList>
            <person name="Nowell W R."/>
        </authorList>
    </citation>
    <scope>NUCLEOTIDE SEQUENCE</scope>
</reference>
<evidence type="ECO:0000313" key="5">
    <source>
        <dbReference type="Proteomes" id="UP000663829"/>
    </source>
</evidence>
<protein>
    <submittedName>
        <fullName evidence="2">Uncharacterized protein</fullName>
    </submittedName>
</protein>
<dbReference type="Proteomes" id="UP000682733">
    <property type="component" value="Unassembled WGS sequence"/>
</dbReference>